<feature type="region of interest" description="Disordered" evidence="1">
    <location>
        <begin position="156"/>
        <end position="175"/>
    </location>
</feature>
<dbReference type="AlphaFoldDB" id="A0A512CB21"/>
<evidence type="ECO:0000313" key="2">
    <source>
        <dbReference type="EMBL" id="GEO21401.1"/>
    </source>
</evidence>
<sequence>MRQPSLIDIISVILVTFAIVSCKQVSNSEGKVKTLPEVEQAFNQKEAVLNGEKPTANTPISNELSFLKAFNEKYPYEIKLLEEPVIKKRLEKMLGPQYAFVKSIWEVETPITIVDGMFYAWGMQAHSGGDPGAVLMADLNKNVLYVGIRKKEDEQFYSEDGSPVPQKLQDWADEQ</sequence>
<organism evidence="2 3">
    <name type="scientific">Cyclobacterium qasimii</name>
    <dbReference type="NCBI Taxonomy" id="1350429"/>
    <lineage>
        <taxon>Bacteria</taxon>
        <taxon>Pseudomonadati</taxon>
        <taxon>Bacteroidota</taxon>
        <taxon>Cytophagia</taxon>
        <taxon>Cytophagales</taxon>
        <taxon>Cyclobacteriaceae</taxon>
        <taxon>Cyclobacterium</taxon>
    </lineage>
</organism>
<accession>A0A512CB21</accession>
<name>A0A512CB21_9BACT</name>
<dbReference type="RefSeq" id="WP_020889071.1">
    <property type="nucleotide sequence ID" value="NZ_BJYV01000007.1"/>
</dbReference>
<proteinExistence type="predicted"/>
<gene>
    <name evidence="2" type="ORF">CQA01_19350</name>
</gene>
<protein>
    <submittedName>
        <fullName evidence="2">Uncharacterized protein</fullName>
    </submittedName>
</protein>
<dbReference type="Proteomes" id="UP000321301">
    <property type="component" value="Unassembled WGS sequence"/>
</dbReference>
<reference evidence="2 3" key="1">
    <citation type="submission" date="2019-07" db="EMBL/GenBank/DDBJ databases">
        <title>Whole genome shotgun sequence of Cyclobacterium qasimii NBRC 106168.</title>
        <authorList>
            <person name="Hosoyama A."/>
            <person name="Uohara A."/>
            <person name="Ohji S."/>
            <person name="Ichikawa N."/>
        </authorList>
    </citation>
    <scope>NUCLEOTIDE SEQUENCE [LARGE SCALE GENOMIC DNA]</scope>
    <source>
        <strain evidence="2 3">NBRC 106168</strain>
    </source>
</reference>
<dbReference type="PROSITE" id="PS51257">
    <property type="entry name" value="PROKAR_LIPOPROTEIN"/>
    <property type="match status" value="1"/>
</dbReference>
<dbReference type="EMBL" id="BJYV01000007">
    <property type="protein sequence ID" value="GEO21401.1"/>
    <property type="molecule type" value="Genomic_DNA"/>
</dbReference>
<keyword evidence="3" id="KW-1185">Reference proteome</keyword>
<evidence type="ECO:0000256" key="1">
    <source>
        <dbReference type="SAM" id="MobiDB-lite"/>
    </source>
</evidence>
<evidence type="ECO:0000313" key="3">
    <source>
        <dbReference type="Proteomes" id="UP000321301"/>
    </source>
</evidence>
<comment type="caution">
    <text evidence="2">The sequence shown here is derived from an EMBL/GenBank/DDBJ whole genome shotgun (WGS) entry which is preliminary data.</text>
</comment>